<dbReference type="SUPFAM" id="SSF53187">
    <property type="entry name" value="Zn-dependent exopeptidases"/>
    <property type="match status" value="1"/>
</dbReference>
<organism evidence="5 6">
    <name type="scientific">Sphingorhabdus wooponensis</name>
    <dbReference type="NCBI Taxonomy" id="940136"/>
    <lineage>
        <taxon>Bacteria</taxon>
        <taxon>Pseudomonadati</taxon>
        <taxon>Pseudomonadota</taxon>
        <taxon>Alphaproteobacteria</taxon>
        <taxon>Sphingomonadales</taxon>
        <taxon>Sphingomonadaceae</taxon>
        <taxon>Sphingorhabdus</taxon>
    </lineage>
</organism>
<comment type="caution">
    <text evidence="5">The sequence shown here is derived from an EMBL/GenBank/DDBJ whole genome shotgun (WGS) entry which is preliminary data.</text>
</comment>
<dbReference type="Proteomes" id="UP000268553">
    <property type="component" value="Unassembled WGS sequence"/>
</dbReference>
<name>A0A3R8RBK9_9SPHN</name>
<keyword evidence="3" id="KW-0732">Signal</keyword>
<dbReference type="PROSITE" id="PS52035">
    <property type="entry name" value="PEPTIDASE_M14"/>
    <property type="match status" value="1"/>
</dbReference>
<evidence type="ECO:0000256" key="2">
    <source>
        <dbReference type="PROSITE-ProRule" id="PRU01379"/>
    </source>
</evidence>
<dbReference type="AlphaFoldDB" id="A0A3R8RBK9"/>
<dbReference type="PANTHER" id="PTHR12756:SF11">
    <property type="entry name" value="CYTOSOLIC CARBOXYPEPTIDASE 1"/>
    <property type="match status" value="1"/>
</dbReference>
<evidence type="ECO:0000313" key="5">
    <source>
        <dbReference type="EMBL" id="RRQ51222.1"/>
    </source>
</evidence>
<dbReference type="InterPro" id="IPR050821">
    <property type="entry name" value="Cytosolic_carboxypeptidase"/>
</dbReference>
<feature type="active site" description="Proton donor/acceptor" evidence="2">
    <location>
        <position position="390"/>
    </location>
</feature>
<dbReference type="Gene3D" id="3.40.630.10">
    <property type="entry name" value="Zn peptidases"/>
    <property type="match status" value="1"/>
</dbReference>
<evidence type="ECO:0000256" key="3">
    <source>
        <dbReference type="SAM" id="SignalP"/>
    </source>
</evidence>
<dbReference type="CDD" id="cd06237">
    <property type="entry name" value="M14_Nna1-like"/>
    <property type="match status" value="1"/>
</dbReference>
<evidence type="ECO:0000313" key="6">
    <source>
        <dbReference type="Proteomes" id="UP000268553"/>
    </source>
</evidence>
<accession>A0A3R8RBK9</accession>
<feature type="signal peptide" evidence="3">
    <location>
        <begin position="1"/>
        <end position="47"/>
    </location>
</feature>
<dbReference type="InterPro" id="IPR000834">
    <property type="entry name" value="Peptidase_M14"/>
</dbReference>
<dbReference type="EMBL" id="RWJI01000002">
    <property type="protein sequence ID" value="RRQ51222.1"/>
    <property type="molecule type" value="Genomic_DNA"/>
</dbReference>
<comment type="cofactor">
    <cofactor evidence="1">
        <name>Zn(2+)</name>
        <dbReference type="ChEBI" id="CHEBI:29105"/>
    </cofactor>
</comment>
<dbReference type="GO" id="GO:0008270">
    <property type="term" value="F:zinc ion binding"/>
    <property type="evidence" value="ECO:0007669"/>
    <property type="project" value="InterPro"/>
</dbReference>
<keyword evidence="6" id="KW-1185">Reference proteome</keyword>
<protein>
    <recommendedName>
        <fullName evidence="4">Peptidase M14 domain-containing protein</fullName>
    </recommendedName>
</protein>
<feature type="chain" id="PRO_5018704303" description="Peptidase M14 domain-containing protein" evidence="3">
    <location>
        <begin position="48"/>
        <end position="421"/>
    </location>
</feature>
<dbReference type="OrthoDB" id="6221272at2"/>
<gene>
    <name evidence="5" type="ORF">D7D48_09635</name>
</gene>
<dbReference type="GO" id="GO:0006508">
    <property type="term" value="P:proteolysis"/>
    <property type="evidence" value="ECO:0007669"/>
    <property type="project" value="InterPro"/>
</dbReference>
<reference evidence="5 6" key="1">
    <citation type="submission" date="2018-12" db="EMBL/GenBank/DDBJ databases">
        <authorList>
            <person name="Kim S.-J."/>
            <person name="Jung G.-Y."/>
        </authorList>
    </citation>
    <scope>NUCLEOTIDE SEQUENCE [LARGE SCALE GENOMIC DNA]</scope>
    <source>
        <strain evidence="5 6">03SU3-P</strain>
    </source>
</reference>
<proteinExistence type="inferred from homology"/>
<dbReference type="Pfam" id="PF00246">
    <property type="entry name" value="Peptidase_M14"/>
    <property type="match status" value="1"/>
</dbReference>
<dbReference type="PANTHER" id="PTHR12756">
    <property type="entry name" value="CYTOSOLIC CARBOXYPEPTIDASE"/>
    <property type="match status" value="1"/>
</dbReference>
<feature type="domain" description="Peptidase M14" evidence="4">
    <location>
        <begin position="173"/>
        <end position="411"/>
    </location>
</feature>
<evidence type="ECO:0000256" key="1">
    <source>
        <dbReference type="ARBA" id="ARBA00001947"/>
    </source>
</evidence>
<evidence type="ECO:0000259" key="4">
    <source>
        <dbReference type="PROSITE" id="PS52035"/>
    </source>
</evidence>
<dbReference type="GO" id="GO:0004181">
    <property type="term" value="F:metallocarboxypeptidase activity"/>
    <property type="evidence" value="ECO:0007669"/>
    <property type="project" value="InterPro"/>
</dbReference>
<sequence length="421" mass="44936">MVSTASCTQRAGVSSTSNFARSFNVMRRAGTLLSLAAWIGIGSVAHAQPPASPASSDSKPTLSGCSTAKASVKFDFEGASRSVCFVEGERTLSILVTPEHLPPINPSPWYAFRYSAEEGGNLTVHVRYLGARHRYAPKWRGRGDPSALSVEVAKDASSVSITLPPGEGVVSGQPLLTSAHYDNVLSQLAEIGGGSRIVIGQSHDSRPVEAVRLGAADAPRLVVLLGRQHPPEVSGAFAMDAFSLKIAELVRNGSINGKVFQFLIVPLLNPDGVARGHWRGNLGGTDLNRDWGTFKQPETRAVNDWLASLPPQVRPVLMLDFHSTNRNLFYVQGDEANAQGKAFLAAWLGGKENAFAGYPFKIEARDANPGSGTTKNWFSAKYGIPAYTYEVGDDSDPAAVRVAAEALAQNLVPSLVMPLKE</sequence>
<comment type="similarity">
    <text evidence="2">Belongs to the peptidase M14 family.</text>
</comment>